<dbReference type="EMBL" id="GDIP01220650">
    <property type="protein sequence ID" value="JAJ02752.1"/>
    <property type="molecule type" value="Transcribed_RNA"/>
</dbReference>
<accession>A0A0P6A5M4</accession>
<evidence type="ECO:0000313" key="1">
    <source>
        <dbReference type="EMBL" id="JAJ02752.1"/>
    </source>
</evidence>
<protein>
    <submittedName>
        <fullName evidence="1">Uncharacterized protein</fullName>
    </submittedName>
</protein>
<reference evidence="1" key="2">
    <citation type="submission" date="2015-10" db="EMBL/GenBank/DDBJ databases">
        <authorList>
            <person name="Gilbert D.G."/>
        </authorList>
    </citation>
    <scope>NUCLEOTIDE SEQUENCE</scope>
</reference>
<organism evidence="1">
    <name type="scientific">Daphnia magna</name>
    <dbReference type="NCBI Taxonomy" id="35525"/>
    <lineage>
        <taxon>Eukaryota</taxon>
        <taxon>Metazoa</taxon>
        <taxon>Ecdysozoa</taxon>
        <taxon>Arthropoda</taxon>
        <taxon>Crustacea</taxon>
        <taxon>Branchiopoda</taxon>
        <taxon>Diplostraca</taxon>
        <taxon>Cladocera</taxon>
        <taxon>Anomopoda</taxon>
        <taxon>Daphniidae</taxon>
        <taxon>Daphnia</taxon>
    </lineage>
</organism>
<sequence length="156" mass="18216">MALLFSWLPSSSRLTCSGSSNRLPPYELNELIWVVMAAVERESRLPLSHLLNLLPPRSLLRNPTKRMGQIPLQHGPARDYRCCFADWYLGFLQRYNYRRYYRFYSLIILNRAPHILQGVQDLSVISFKSFVSLPFYSASLCNIFYDWGFSVVVVRS</sequence>
<name>A0A0P6A5M4_9CRUS</name>
<dbReference type="AlphaFoldDB" id="A0A0P6A5M4"/>
<proteinExistence type="predicted"/>
<reference evidence="1" key="1">
    <citation type="submission" date="2015-10" db="EMBL/GenBank/DDBJ databases">
        <title>Daphnia magna gene sets from two clonal populations assembled and annotated with EvidentialGene.</title>
        <authorList>
            <person name="Gilbert D."/>
            <person name="Podicheti R."/>
            <person name="Orsini L."/>
            <person name="Colbourne J."/>
            <person name="Pfrender M."/>
        </authorList>
    </citation>
    <scope>NUCLEOTIDE SEQUENCE</scope>
</reference>